<dbReference type="GO" id="GO:0005125">
    <property type="term" value="F:cytokine activity"/>
    <property type="evidence" value="ECO:0007669"/>
    <property type="project" value="InterPro"/>
</dbReference>
<organism evidence="6 7">
    <name type="scientific">Octopus sinensis</name>
    <name type="common">East Asian common octopus</name>
    <dbReference type="NCBI Taxonomy" id="2607531"/>
    <lineage>
        <taxon>Eukaryota</taxon>
        <taxon>Metazoa</taxon>
        <taxon>Spiralia</taxon>
        <taxon>Lophotrochozoa</taxon>
        <taxon>Mollusca</taxon>
        <taxon>Cephalopoda</taxon>
        <taxon>Coleoidea</taxon>
        <taxon>Octopodiformes</taxon>
        <taxon>Octopoda</taxon>
        <taxon>Incirrata</taxon>
        <taxon>Octopodidae</taxon>
        <taxon>Octopus</taxon>
    </lineage>
</organism>
<keyword evidence="6" id="KW-1185">Reference proteome</keyword>
<gene>
    <name evidence="7" type="primary">LOC115232675</name>
</gene>
<dbReference type="SUPFAM" id="SSF57501">
    <property type="entry name" value="Cystine-knot cytokines"/>
    <property type="match status" value="1"/>
</dbReference>
<sequence>MCQTYYTFRIFNLHRSSTMKITTASVHVVLFHFFCFVSFVPSASIPVQCKIPTNLKILYENIADMPQIGSDQLAVTDEDKACPKSLFFTDIRKRSTCPWYLKLVHDSLVYPPLRMEAVCRCLDCLDSDSNHLCVTVYTKTTVLKRTGECVDGEYVYKPSVIEIATACVCARKIDVQQRDNANH</sequence>
<dbReference type="InterPro" id="IPR010345">
    <property type="entry name" value="IL-17_fam"/>
</dbReference>
<evidence type="ECO:0000256" key="5">
    <source>
        <dbReference type="SAM" id="Phobius"/>
    </source>
</evidence>
<evidence type="ECO:0000313" key="7">
    <source>
        <dbReference type="RefSeq" id="XP_029658557.1"/>
    </source>
</evidence>
<dbReference type="GO" id="GO:0005576">
    <property type="term" value="C:extracellular region"/>
    <property type="evidence" value="ECO:0007669"/>
    <property type="project" value="UniProtKB-SubCell"/>
</dbReference>
<comment type="subcellular location">
    <subcellularLocation>
        <location evidence="1">Secreted</location>
    </subcellularLocation>
</comment>
<protein>
    <submittedName>
        <fullName evidence="7">Interleukin 17-like protein</fullName>
    </submittedName>
</protein>
<comment type="similarity">
    <text evidence="2">Belongs to the IL-17 family.</text>
</comment>
<evidence type="ECO:0000256" key="2">
    <source>
        <dbReference type="ARBA" id="ARBA00007236"/>
    </source>
</evidence>
<keyword evidence="5" id="KW-0472">Membrane</keyword>
<reference evidence="7" key="1">
    <citation type="submission" date="2025-08" db="UniProtKB">
        <authorList>
            <consortium name="RefSeq"/>
        </authorList>
    </citation>
    <scope>IDENTIFICATION</scope>
</reference>
<evidence type="ECO:0000313" key="6">
    <source>
        <dbReference type="Proteomes" id="UP000515154"/>
    </source>
</evidence>
<dbReference type="RefSeq" id="XP_029658557.1">
    <property type="nucleotide sequence ID" value="XM_029802697.2"/>
</dbReference>
<dbReference type="KEGG" id="osn:115232675"/>
<evidence type="ECO:0000256" key="1">
    <source>
        <dbReference type="ARBA" id="ARBA00004613"/>
    </source>
</evidence>
<dbReference type="Pfam" id="PF06083">
    <property type="entry name" value="IL17"/>
    <property type="match status" value="1"/>
</dbReference>
<dbReference type="AlphaFoldDB" id="A0A6P7UB22"/>
<feature type="transmembrane region" description="Helical" evidence="5">
    <location>
        <begin position="21"/>
        <end position="40"/>
    </location>
</feature>
<evidence type="ECO:0000256" key="4">
    <source>
        <dbReference type="ARBA" id="ARBA00022729"/>
    </source>
</evidence>
<keyword evidence="5" id="KW-1133">Transmembrane helix</keyword>
<dbReference type="Proteomes" id="UP000515154">
    <property type="component" value="Linkage group LG1"/>
</dbReference>
<keyword evidence="3" id="KW-0964">Secreted</keyword>
<proteinExistence type="inferred from homology"/>
<keyword evidence="4" id="KW-0732">Signal</keyword>
<name>A0A6P7UB22_9MOLL</name>
<dbReference type="Gene3D" id="2.10.90.10">
    <property type="entry name" value="Cystine-knot cytokines"/>
    <property type="match status" value="1"/>
</dbReference>
<dbReference type="InterPro" id="IPR029034">
    <property type="entry name" value="Cystine-knot_cytokine"/>
</dbReference>
<accession>A0A6P7UB22</accession>
<evidence type="ECO:0000256" key="3">
    <source>
        <dbReference type="ARBA" id="ARBA00022525"/>
    </source>
</evidence>
<keyword evidence="5" id="KW-0812">Transmembrane</keyword>